<sequence length="288" mass="31957">MTDAADRTAGVVLAYHPTEEIRENVARLLTQVPRVYVVNNSPDAASRGLLAELGAERVEVLEQAGNVGVAAGFNAGMRAALDAGFDFVWIFDQDSTVADGMLDALLRAQARTDLKVGIVGPALRAAETGNVYDADRGQGSAPIEALISSGALFSRPLLDDIGLHDEALFIDYVDHDISLRAGRAGYTNLKVFDTLLDHRFGDSQPARFLWRQVYLSNYSPMRHYYTSRNRVIVARRFGYGRWLRDDIRFATKAWAKVLFCERDRAAKLGAFLRGLRDGLRYRGLDSDR</sequence>
<evidence type="ECO:0000313" key="6">
    <source>
        <dbReference type="EMBL" id="MDQ7878750.1"/>
    </source>
</evidence>
<keyword evidence="4" id="KW-0808">Transferase</keyword>
<evidence type="ECO:0000259" key="5">
    <source>
        <dbReference type="Pfam" id="PF00535"/>
    </source>
</evidence>
<reference evidence="6 7" key="1">
    <citation type="submission" date="2023-08" db="EMBL/GenBank/DDBJ databases">
        <title>Microbacterium psychrotolerans sp. nov., a psychrotolerant bacterium isolated from soil in Heilongjiang Province, China.</title>
        <authorList>
            <person name="An P."/>
            <person name="Zhao D."/>
            <person name="Xiang H."/>
        </authorList>
    </citation>
    <scope>NUCLEOTIDE SEQUENCE [LARGE SCALE GENOMIC DNA]</scope>
    <source>
        <strain evidence="6 7">QXD-8</strain>
    </source>
</reference>
<organism evidence="6 7">
    <name type="scientific">Microbacterium psychrotolerans</name>
    <dbReference type="NCBI Taxonomy" id="3068321"/>
    <lineage>
        <taxon>Bacteria</taxon>
        <taxon>Bacillati</taxon>
        <taxon>Actinomycetota</taxon>
        <taxon>Actinomycetes</taxon>
        <taxon>Micrococcales</taxon>
        <taxon>Microbacteriaceae</taxon>
        <taxon>Microbacterium</taxon>
    </lineage>
</organism>
<dbReference type="Gene3D" id="3.90.550.10">
    <property type="entry name" value="Spore Coat Polysaccharide Biosynthesis Protein SpsA, Chain A"/>
    <property type="match status" value="1"/>
</dbReference>
<name>A0ABU0Z2E2_9MICO</name>
<dbReference type="Pfam" id="PF00535">
    <property type="entry name" value="Glycos_transf_2"/>
    <property type="match status" value="1"/>
</dbReference>
<dbReference type="InterPro" id="IPR001173">
    <property type="entry name" value="Glyco_trans_2-like"/>
</dbReference>
<dbReference type="Proteomes" id="UP001235133">
    <property type="component" value="Unassembled WGS sequence"/>
</dbReference>
<evidence type="ECO:0000313" key="7">
    <source>
        <dbReference type="Proteomes" id="UP001235133"/>
    </source>
</evidence>
<evidence type="ECO:0000256" key="3">
    <source>
        <dbReference type="ARBA" id="ARBA00022676"/>
    </source>
</evidence>
<accession>A0ABU0Z2E2</accession>
<dbReference type="PANTHER" id="PTHR43179:SF12">
    <property type="entry name" value="GALACTOFURANOSYLTRANSFERASE GLFT2"/>
    <property type="match status" value="1"/>
</dbReference>
<dbReference type="EMBL" id="JAVFWO010000003">
    <property type="protein sequence ID" value="MDQ7878750.1"/>
    <property type="molecule type" value="Genomic_DNA"/>
</dbReference>
<evidence type="ECO:0000256" key="2">
    <source>
        <dbReference type="ARBA" id="ARBA00006739"/>
    </source>
</evidence>
<dbReference type="CDD" id="cd02526">
    <property type="entry name" value="GT2_RfbF_like"/>
    <property type="match status" value="1"/>
</dbReference>
<comment type="similarity">
    <text evidence="2">Belongs to the glycosyltransferase 2 family.</text>
</comment>
<evidence type="ECO:0000256" key="1">
    <source>
        <dbReference type="ARBA" id="ARBA00004776"/>
    </source>
</evidence>
<dbReference type="RefSeq" id="WP_308868306.1">
    <property type="nucleotide sequence ID" value="NZ_JAVFWO010000003.1"/>
</dbReference>
<protein>
    <submittedName>
        <fullName evidence="6">Glycosyltransferase family 2 protein</fullName>
    </submittedName>
</protein>
<comment type="caution">
    <text evidence="6">The sequence shown here is derived from an EMBL/GenBank/DDBJ whole genome shotgun (WGS) entry which is preliminary data.</text>
</comment>
<dbReference type="SUPFAM" id="SSF53448">
    <property type="entry name" value="Nucleotide-diphospho-sugar transferases"/>
    <property type="match status" value="1"/>
</dbReference>
<dbReference type="InterPro" id="IPR029044">
    <property type="entry name" value="Nucleotide-diphossugar_trans"/>
</dbReference>
<keyword evidence="3" id="KW-0328">Glycosyltransferase</keyword>
<comment type="pathway">
    <text evidence="1">Cell wall biogenesis; cell wall polysaccharide biosynthesis.</text>
</comment>
<keyword evidence="7" id="KW-1185">Reference proteome</keyword>
<feature type="domain" description="Glycosyltransferase 2-like" evidence="5">
    <location>
        <begin position="12"/>
        <end position="128"/>
    </location>
</feature>
<gene>
    <name evidence="6" type="ORF">Q9R08_12240</name>
</gene>
<evidence type="ECO:0000256" key="4">
    <source>
        <dbReference type="ARBA" id="ARBA00022679"/>
    </source>
</evidence>
<proteinExistence type="inferred from homology"/>
<dbReference type="PANTHER" id="PTHR43179">
    <property type="entry name" value="RHAMNOSYLTRANSFERASE WBBL"/>
    <property type="match status" value="1"/>
</dbReference>